<gene>
    <name evidence="1" type="ORF">AQPW35_34390</name>
</gene>
<dbReference type="OrthoDB" id="7270370at2"/>
<accession>A0A480AZV6</accession>
<protein>
    <recommendedName>
        <fullName evidence="3">Transglycosylase SLT domain-containing protein</fullName>
    </recommendedName>
</protein>
<evidence type="ECO:0008006" key="3">
    <source>
        <dbReference type="Google" id="ProtNLM"/>
    </source>
</evidence>
<dbReference type="EMBL" id="BJCL01000009">
    <property type="protein sequence ID" value="GCL64358.1"/>
    <property type="molecule type" value="Genomic_DNA"/>
</dbReference>
<evidence type="ECO:0000313" key="2">
    <source>
        <dbReference type="Proteomes" id="UP000301751"/>
    </source>
</evidence>
<comment type="caution">
    <text evidence="1">The sequence shown here is derived from an EMBL/GenBank/DDBJ whole genome shotgun (WGS) entry which is preliminary data.</text>
</comment>
<reference evidence="2" key="1">
    <citation type="submission" date="2019-03" db="EMBL/GenBank/DDBJ databases">
        <title>Aquabacterium pictum sp.nov., the first bacteriochlorophyll a-containing freshwater bacterium in the genus Aquabacterium of the class Betaproteobacteria.</title>
        <authorList>
            <person name="Hirose S."/>
            <person name="Tank M."/>
            <person name="Hara E."/>
            <person name="Tamaki H."/>
            <person name="Takaichi S."/>
            <person name="Haruta S."/>
            <person name="Hanada S."/>
        </authorList>
    </citation>
    <scope>NUCLEOTIDE SEQUENCE [LARGE SCALE GENOMIC DNA]</scope>
    <source>
        <strain evidence="2">W35</strain>
    </source>
</reference>
<evidence type="ECO:0000313" key="1">
    <source>
        <dbReference type="EMBL" id="GCL64358.1"/>
    </source>
</evidence>
<dbReference type="AlphaFoldDB" id="A0A480AZV6"/>
<sequence length="162" mass="17211">MTIPASALTAIYQGLAQLPAAMDSEPARIMLLAIGLQESGLTARVQIVDGGGQGPARGLWQFERGGGCAGVLRHSASRYWMHSVCAARGVQPTPAALWSALATDDALAAAAARLLLFTDPRRLPELGDEAGAWALYLRVWRPGKPHIDRWPANYERAVGVAA</sequence>
<organism evidence="1 2">
    <name type="scientific">Pseudaquabacterium pictum</name>
    <dbReference type="NCBI Taxonomy" id="2315236"/>
    <lineage>
        <taxon>Bacteria</taxon>
        <taxon>Pseudomonadati</taxon>
        <taxon>Pseudomonadota</taxon>
        <taxon>Betaproteobacteria</taxon>
        <taxon>Burkholderiales</taxon>
        <taxon>Sphaerotilaceae</taxon>
        <taxon>Pseudaquabacterium</taxon>
    </lineage>
</organism>
<dbReference type="Proteomes" id="UP000301751">
    <property type="component" value="Unassembled WGS sequence"/>
</dbReference>
<keyword evidence="2" id="KW-1185">Reference proteome</keyword>
<proteinExistence type="predicted"/>
<name>A0A480AZV6_9BURK</name>
<dbReference type="RefSeq" id="WP_137734091.1">
    <property type="nucleotide sequence ID" value="NZ_BJCL01000009.1"/>
</dbReference>